<sequence length="333" mass="35944">MRVAVIGGGIAGVTCARELMRGGAEVTLLDRGHRLGGRLGAQTLRDTGTRWDGHIVDVGASYFTAESPEFTAQVNDWIARGIAREWTDTFHIADPQGLIGPKIGPMRYSTPGGLRSVVEDIAAQLDEGVDVSHPVDVQQVTWLDGPVVDGEHYDAVAICAPDPQSLRLIDETASNLDVVRTVLEGHTRTWEPTMALVAVAEERYWPEFDGVFVNDDAILTWIADDGRRRGDDAAVLVAHSTAVLASRHLPEPIAAAPAMLAALRAVLGVQRDPDWFTVKRWTYAKPQSARPEPCFWDADARVGVAGDSWGGQPRVEAAYLSGLALGAAILTLR</sequence>
<evidence type="ECO:0000313" key="1">
    <source>
        <dbReference type="EMBL" id="CAB4929131.1"/>
    </source>
</evidence>
<organism evidence="1">
    <name type="scientific">freshwater metagenome</name>
    <dbReference type="NCBI Taxonomy" id="449393"/>
    <lineage>
        <taxon>unclassified sequences</taxon>
        <taxon>metagenomes</taxon>
        <taxon>ecological metagenomes</taxon>
    </lineage>
</organism>
<dbReference type="EMBL" id="CAFBMR010000121">
    <property type="protein sequence ID" value="CAB4929131.1"/>
    <property type="molecule type" value="Genomic_DNA"/>
</dbReference>
<reference evidence="1" key="1">
    <citation type="submission" date="2020-05" db="EMBL/GenBank/DDBJ databases">
        <authorList>
            <person name="Chiriac C."/>
            <person name="Salcher M."/>
            <person name="Ghai R."/>
            <person name="Kavagutti S V."/>
        </authorList>
    </citation>
    <scope>NUCLEOTIDE SEQUENCE</scope>
</reference>
<dbReference type="PRINTS" id="PR00419">
    <property type="entry name" value="ADXRDTASE"/>
</dbReference>
<dbReference type="InterPro" id="IPR036188">
    <property type="entry name" value="FAD/NAD-bd_sf"/>
</dbReference>
<dbReference type="Pfam" id="PF13450">
    <property type="entry name" value="NAD_binding_8"/>
    <property type="match status" value="1"/>
</dbReference>
<dbReference type="Gene3D" id="3.90.660.10">
    <property type="match status" value="1"/>
</dbReference>
<dbReference type="PANTHER" id="PTHR16128">
    <property type="entry name" value="FAD/NAD(P)-BINDING OXIDOREDUCTASE FAMILY PROTEIN"/>
    <property type="match status" value="1"/>
</dbReference>
<dbReference type="SUPFAM" id="SSF51905">
    <property type="entry name" value="FAD/NAD(P)-binding domain"/>
    <property type="match status" value="1"/>
</dbReference>
<dbReference type="PANTHER" id="PTHR16128:SF5">
    <property type="entry name" value="FAD_NAD(P)-BINDING OXIDOREDUCTASE FAMILY PROTEIN"/>
    <property type="match status" value="1"/>
</dbReference>
<name>A0A6J7IEN3_9ZZZZ</name>
<accession>A0A6J7IEN3</accession>
<proteinExistence type="predicted"/>
<dbReference type="AlphaFoldDB" id="A0A6J7IEN3"/>
<dbReference type="Gene3D" id="3.50.50.60">
    <property type="entry name" value="FAD/NAD(P)-binding domain"/>
    <property type="match status" value="1"/>
</dbReference>
<protein>
    <submittedName>
        <fullName evidence="1">Unannotated protein</fullName>
    </submittedName>
</protein>
<gene>
    <name evidence="1" type="ORF">UFOPK3610_01840</name>
</gene>